<evidence type="ECO:0000256" key="9">
    <source>
        <dbReference type="ARBA" id="ARBA00022990"/>
    </source>
</evidence>
<dbReference type="GeneID" id="8290842"/>
<evidence type="ECO:0000313" key="15">
    <source>
        <dbReference type="EMBL" id="CAR21566.1"/>
    </source>
</evidence>
<feature type="compositionally biased region" description="Acidic residues" evidence="13">
    <location>
        <begin position="639"/>
        <end position="656"/>
    </location>
</feature>
<gene>
    <name evidence="15" type="ordered locus">KLTH0B04994g</name>
</gene>
<name>C5DCQ5_LACTC</name>
<dbReference type="Gene3D" id="1.10.10.10">
    <property type="entry name" value="Winged helix-like DNA-binding domain superfamily/Winged helix DNA-binding domain"/>
    <property type="match status" value="1"/>
</dbReference>
<dbReference type="GO" id="GO:0008270">
    <property type="term" value="F:zinc ion binding"/>
    <property type="evidence" value="ECO:0007669"/>
    <property type="project" value="UniProtKB-KW"/>
</dbReference>
<keyword evidence="5" id="KW-0479">Metal-binding</keyword>
<evidence type="ECO:0000259" key="14">
    <source>
        <dbReference type="PROSITE" id="PS51726"/>
    </source>
</evidence>
<dbReference type="Gene3D" id="3.30.60.60">
    <property type="entry name" value="N-acetyl transferase-like"/>
    <property type="match status" value="1"/>
</dbReference>
<organism evidence="15 16">
    <name type="scientific">Lachancea thermotolerans (strain ATCC 56472 / CBS 6340 / NRRL Y-8284)</name>
    <name type="common">Yeast</name>
    <name type="synonym">Kluyveromyces thermotolerans</name>
    <dbReference type="NCBI Taxonomy" id="559295"/>
    <lineage>
        <taxon>Eukaryota</taxon>
        <taxon>Fungi</taxon>
        <taxon>Dikarya</taxon>
        <taxon>Ascomycota</taxon>
        <taxon>Saccharomycotina</taxon>
        <taxon>Saccharomycetes</taxon>
        <taxon>Saccharomycetales</taxon>
        <taxon>Saccharomycetaceae</taxon>
        <taxon>Lachancea</taxon>
    </lineage>
</organism>
<evidence type="ECO:0000256" key="7">
    <source>
        <dbReference type="ARBA" id="ARBA00022833"/>
    </source>
</evidence>
<dbReference type="EC" id="2.3.1.48" evidence="3 12"/>
<comment type="similarity">
    <text evidence="2 12">Belongs to the MYST (SAS/MOZ) family.</text>
</comment>
<evidence type="ECO:0000256" key="6">
    <source>
        <dbReference type="ARBA" id="ARBA00022771"/>
    </source>
</evidence>
<evidence type="ECO:0000256" key="10">
    <source>
        <dbReference type="ARBA" id="ARBA00023242"/>
    </source>
</evidence>
<keyword evidence="4" id="KW-0808">Transferase</keyword>
<sequence length="740" mass="85251">MGSKDVNSQRHQRLLRNIEITDNVHAVTANEIARNPDGYARQTRAKLAYHPRDEKTELQVKPNLQWSLPDDAKEANALSSHVEFIKVDPVRGTFNKHIVKLRYDPRKLLSFDNLINNAAPDPQKYHVDFEIREPETLFNRIDNECSKPYRCAIGDRRDYSTQRTTPSLKDREFFQSLLHKAAPASYYNGNLLLAFNEAEEREITNPKKNKSRKAPSKIEYIYFRDHEIKTWYTAPYPEEFNKNKILYICEYCLKYMNSRYVIHRHQLKCSLRHPPGNEIYREGNISIWEVDGRENVIYCQNLCLLAKLFLNSKTLYYDVEPFIFYVLTEREDTGEESQFHFVGYFSKEKLTSTDYNLSCILTLPIYQRKGYGHFLVDFSYLLTRREYKWGTPEKPLSDLGLLSYRNFWKTKICEVLGELKEEINHAEKKGEILHCSIEDLSNLTGMIPTDVVFGLEQIGALHYYKGESKLQFAIKIDNWSLIDEVNNARKSKGYRALVPEKLVWKPMIFGPSCGINAMGTMIETTTGAARSTATGQQNGIDTFKNSVSVLVNFLRDDIEDPRSMEAICQQKIHDQQGRHFDTSKINLMTLAFNAPVSRRLKNSASSLVSVPNRYDDNETNNNTFSAPNGGADLGIVDPELLEETEQIDEEDEDNDLNETLADGDTIGDEEVKFSSTSEDEEEDEDEEIPGRGVSSSQGRFSRTRSGRAINSHRVIDSDEHEEEHIATRRLRSMDPLLKNL</sequence>
<evidence type="ECO:0000256" key="2">
    <source>
        <dbReference type="ARBA" id="ARBA00010107"/>
    </source>
</evidence>
<dbReference type="OrthoDB" id="787137at2759"/>
<dbReference type="eggNOG" id="KOG2747">
    <property type="taxonomic scope" value="Eukaryota"/>
</dbReference>
<evidence type="ECO:0000256" key="1">
    <source>
        <dbReference type="ARBA" id="ARBA00004123"/>
    </source>
</evidence>
<dbReference type="HOGENOM" id="CLU_014892_0_2_1"/>
<keyword evidence="7" id="KW-0862">Zinc</keyword>
<dbReference type="SUPFAM" id="SSF55729">
    <property type="entry name" value="Acyl-CoA N-acyltransferases (Nat)"/>
    <property type="match status" value="1"/>
</dbReference>
<evidence type="ECO:0000256" key="3">
    <source>
        <dbReference type="ARBA" id="ARBA00013184"/>
    </source>
</evidence>
<evidence type="ECO:0000313" key="16">
    <source>
        <dbReference type="Proteomes" id="UP000002036"/>
    </source>
</evidence>
<protein>
    <recommendedName>
        <fullName evidence="3 12">Histone acetyltransferase</fullName>
        <ecNumber evidence="3 12">2.3.1.48</ecNumber>
    </recommendedName>
</protein>
<accession>C5DCQ5</accession>
<dbReference type="PROSITE" id="PS51726">
    <property type="entry name" value="MYST_HAT"/>
    <property type="match status" value="1"/>
</dbReference>
<evidence type="ECO:0000256" key="11">
    <source>
        <dbReference type="PIRSR" id="PIRSR602717-51"/>
    </source>
</evidence>
<dbReference type="PANTHER" id="PTHR10615:SF161">
    <property type="entry name" value="HISTONE ACETYLTRANSFERASE KAT7"/>
    <property type="match status" value="1"/>
</dbReference>
<dbReference type="GO" id="GO:0006357">
    <property type="term" value="P:regulation of transcription by RNA polymerase II"/>
    <property type="evidence" value="ECO:0007669"/>
    <property type="project" value="TreeGrafter"/>
</dbReference>
<evidence type="ECO:0000256" key="12">
    <source>
        <dbReference type="RuleBase" id="RU361211"/>
    </source>
</evidence>
<evidence type="ECO:0000256" key="13">
    <source>
        <dbReference type="SAM" id="MobiDB-lite"/>
    </source>
</evidence>
<comment type="subcellular location">
    <subcellularLocation>
        <location evidence="1 12">Nucleus</location>
    </subcellularLocation>
</comment>
<dbReference type="GO" id="GO:0005634">
    <property type="term" value="C:nucleus"/>
    <property type="evidence" value="ECO:0007669"/>
    <property type="project" value="UniProtKB-SubCell"/>
</dbReference>
<feature type="region of interest" description="Disordered" evidence="13">
    <location>
        <begin position="610"/>
        <end position="740"/>
    </location>
</feature>
<keyword evidence="6" id="KW-0863">Zinc-finger</keyword>
<keyword evidence="9" id="KW-0007">Acetylation</keyword>
<dbReference type="OMA" id="TDYNLSC"/>
<dbReference type="Pfam" id="PF01853">
    <property type="entry name" value="MOZ_SAS"/>
    <property type="match status" value="1"/>
</dbReference>
<dbReference type="FunFam" id="3.30.60.60:FF:000001">
    <property type="entry name" value="Histone acetyltransferase"/>
    <property type="match status" value="1"/>
</dbReference>
<dbReference type="InterPro" id="IPR002717">
    <property type="entry name" value="HAT_MYST-type"/>
</dbReference>
<keyword evidence="16" id="KW-1185">Reference proteome</keyword>
<keyword evidence="8" id="KW-0156">Chromatin regulator</keyword>
<dbReference type="GO" id="GO:0003712">
    <property type="term" value="F:transcription coregulator activity"/>
    <property type="evidence" value="ECO:0007669"/>
    <property type="project" value="TreeGrafter"/>
</dbReference>
<dbReference type="GO" id="GO:0031507">
    <property type="term" value="P:heterochromatin formation"/>
    <property type="evidence" value="ECO:0007669"/>
    <property type="project" value="UniProtKB-ARBA"/>
</dbReference>
<dbReference type="GO" id="GO:0004402">
    <property type="term" value="F:histone acetyltransferase activity"/>
    <property type="evidence" value="ECO:0007669"/>
    <property type="project" value="InterPro"/>
</dbReference>
<evidence type="ECO:0000256" key="5">
    <source>
        <dbReference type="ARBA" id="ARBA00022723"/>
    </source>
</evidence>
<dbReference type="FunFam" id="3.40.630.30:FF:000001">
    <property type="entry name" value="Histone acetyltransferase"/>
    <property type="match status" value="1"/>
</dbReference>
<dbReference type="EMBL" id="CU928166">
    <property type="protein sequence ID" value="CAR21566.1"/>
    <property type="molecule type" value="Genomic_DNA"/>
</dbReference>
<dbReference type="InterPro" id="IPR040706">
    <property type="entry name" value="Zf-MYST"/>
</dbReference>
<evidence type="ECO:0000256" key="8">
    <source>
        <dbReference type="ARBA" id="ARBA00022853"/>
    </source>
</evidence>
<dbReference type="RefSeq" id="XP_002552004.1">
    <property type="nucleotide sequence ID" value="XM_002551958.1"/>
</dbReference>
<feature type="compositionally biased region" description="Acidic residues" evidence="13">
    <location>
        <begin position="677"/>
        <end position="687"/>
    </location>
</feature>
<dbReference type="Proteomes" id="UP000002036">
    <property type="component" value="Chromosome B"/>
</dbReference>
<dbReference type="FunCoup" id="C5DCQ5">
    <property type="interactions" value="177"/>
</dbReference>
<feature type="domain" description="MYST-type HAT" evidence="14">
    <location>
        <begin position="213"/>
        <end position="506"/>
    </location>
</feature>
<proteinExistence type="inferred from homology"/>
<dbReference type="Gene3D" id="3.40.630.30">
    <property type="match status" value="1"/>
</dbReference>
<feature type="active site" description="Proton donor/acceptor" evidence="11">
    <location>
        <position position="393"/>
    </location>
</feature>
<dbReference type="InterPro" id="IPR050603">
    <property type="entry name" value="MYST_HAT"/>
</dbReference>
<dbReference type="Pfam" id="PF17772">
    <property type="entry name" value="zf-MYST"/>
    <property type="match status" value="1"/>
</dbReference>
<keyword evidence="10 12" id="KW-0539">Nucleus</keyword>
<feature type="compositionally biased region" description="Basic and acidic residues" evidence="13">
    <location>
        <begin position="713"/>
        <end position="726"/>
    </location>
</feature>
<dbReference type="GO" id="GO:0003682">
    <property type="term" value="F:chromatin binding"/>
    <property type="evidence" value="ECO:0007669"/>
    <property type="project" value="TreeGrafter"/>
</dbReference>
<comment type="catalytic activity">
    <reaction evidence="12">
        <text>L-lysyl-[protein] + acetyl-CoA = N(6)-acetyl-L-lysyl-[protein] + CoA + H(+)</text>
        <dbReference type="Rhea" id="RHEA:45948"/>
        <dbReference type="Rhea" id="RHEA-COMP:9752"/>
        <dbReference type="Rhea" id="RHEA-COMP:10731"/>
        <dbReference type="ChEBI" id="CHEBI:15378"/>
        <dbReference type="ChEBI" id="CHEBI:29969"/>
        <dbReference type="ChEBI" id="CHEBI:57287"/>
        <dbReference type="ChEBI" id="CHEBI:57288"/>
        <dbReference type="ChEBI" id="CHEBI:61930"/>
        <dbReference type="EC" id="2.3.1.48"/>
    </reaction>
</comment>
<dbReference type="InterPro" id="IPR016181">
    <property type="entry name" value="Acyl_CoA_acyltransferase"/>
</dbReference>
<dbReference type="KEGG" id="lth:KLTH0B04994g"/>
<dbReference type="PANTHER" id="PTHR10615">
    <property type="entry name" value="HISTONE ACETYLTRANSFERASE"/>
    <property type="match status" value="1"/>
</dbReference>
<evidence type="ECO:0000256" key="4">
    <source>
        <dbReference type="ARBA" id="ARBA00022679"/>
    </source>
</evidence>
<dbReference type="InParanoid" id="C5DCQ5"/>
<dbReference type="InterPro" id="IPR036388">
    <property type="entry name" value="WH-like_DNA-bd_sf"/>
</dbReference>
<reference evidence="15 16" key="1">
    <citation type="journal article" date="2009" name="Genome Res.">
        <title>Comparative genomics of protoploid Saccharomycetaceae.</title>
        <authorList>
            <consortium name="The Genolevures Consortium"/>
            <person name="Souciet J.-L."/>
            <person name="Dujon B."/>
            <person name="Gaillardin C."/>
            <person name="Johnston M."/>
            <person name="Baret P.V."/>
            <person name="Cliften P."/>
            <person name="Sherman D.J."/>
            <person name="Weissenbach J."/>
            <person name="Westhof E."/>
            <person name="Wincker P."/>
            <person name="Jubin C."/>
            <person name="Poulain J."/>
            <person name="Barbe V."/>
            <person name="Segurens B."/>
            <person name="Artiguenave F."/>
            <person name="Anthouard V."/>
            <person name="Vacherie B."/>
            <person name="Val M.-E."/>
            <person name="Fulton R.S."/>
            <person name="Minx P."/>
            <person name="Wilson R."/>
            <person name="Durrens P."/>
            <person name="Jean G."/>
            <person name="Marck C."/>
            <person name="Martin T."/>
            <person name="Nikolski M."/>
            <person name="Rolland T."/>
            <person name="Seret M.-L."/>
            <person name="Casaregola S."/>
            <person name="Despons L."/>
            <person name="Fairhead C."/>
            <person name="Fischer G."/>
            <person name="Lafontaine I."/>
            <person name="Leh V."/>
            <person name="Lemaire M."/>
            <person name="de Montigny J."/>
            <person name="Neuveglise C."/>
            <person name="Thierry A."/>
            <person name="Blanc-Lenfle I."/>
            <person name="Bleykasten C."/>
            <person name="Diffels J."/>
            <person name="Fritsch E."/>
            <person name="Frangeul L."/>
            <person name="Goeffon A."/>
            <person name="Jauniaux N."/>
            <person name="Kachouri-Lafond R."/>
            <person name="Payen C."/>
            <person name="Potier S."/>
            <person name="Pribylova L."/>
            <person name="Ozanne C."/>
            <person name="Richard G.-F."/>
            <person name="Sacerdot C."/>
            <person name="Straub M.-L."/>
            <person name="Talla E."/>
        </authorList>
    </citation>
    <scope>NUCLEOTIDE SEQUENCE [LARGE SCALE GENOMIC DNA]</scope>
    <source>
        <strain evidence="16">ATCC 56472 / CBS 6340 / NRRL Y-8284</strain>
    </source>
</reference>
<dbReference type="GO" id="GO:1990467">
    <property type="term" value="C:NuA3a histone acetyltransferase complex"/>
    <property type="evidence" value="ECO:0007669"/>
    <property type="project" value="TreeGrafter"/>
</dbReference>
<dbReference type="STRING" id="559295.C5DCQ5"/>
<dbReference type="AlphaFoldDB" id="C5DCQ5"/>